<dbReference type="Pfam" id="PF18911">
    <property type="entry name" value="PKD_4"/>
    <property type="match status" value="2"/>
</dbReference>
<proteinExistence type="predicted"/>
<feature type="chain" id="PRO_5003989944" evidence="4">
    <location>
        <begin position="26"/>
        <end position="241"/>
    </location>
</feature>
<dbReference type="PROSITE" id="PS50093">
    <property type="entry name" value="PKD"/>
    <property type="match status" value="2"/>
</dbReference>
<dbReference type="GeneID" id="14915376"/>
<evidence type="ECO:0000259" key="5">
    <source>
        <dbReference type="PROSITE" id="PS50093"/>
    </source>
</evidence>
<dbReference type="GO" id="GO:0005886">
    <property type="term" value="C:plasma membrane"/>
    <property type="evidence" value="ECO:0007669"/>
    <property type="project" value="TreeGrafter"/>
</dbReference>
<keyword evidence="7" id="KW-1185">Reference proteome</keyword>
<dbReference type="OrthoDB" id="6022660at2759"/>
<dbReference type="RefSeq" id="XP_004336755.1">
    <property type="nucleotide sequence ID" value="XM_004336707.1"/>
</dbReference>
<dbReference type="AlphaFoldDB" id="L8GPB6"/>
<reference evidence="6 7" key="1">
    <citation type="journal article" date="2013" name="Genome Biol.">
        <title>Genome of Acanthamoeba castellanii highlights extensive lateral gene transfer and early evolution of tyrosine kinase signaling.</title>
        <authorList>
            <person name="Clarke M."/>
            <person name="Lohan A.J."/>
            <person name="Liu B."/>
            <person name="Lagkouvardos I."/>
            <person name="Roy S."/>
            <person name="Zafar N."/>
            <person name="Bertelli C."/>
            <person name="Schilde C."/>
            <person name="Kianianmomeni A."/>
            <person name="Burglin T.R."/>
            <person name="Frech C."/>
            <person name="Turcotte B."/>
            <person name="Kopec K.O."/>
            <person name="Synnott J.M."/>
            <person name="Choo C."/>
            <person name="Paponov I."/>
            <person name="Finkler A."/>
            <person name="Soon Heng Tan C."/>
            <person name="Hutchins A.P."/>
            <person name="Weinmeier T."/>
            <person name="Rattei T."/>
            <person name="Chu J.S."/>
            <person name="Gimenez G."/>
            <person name="Irimia M."/>
            <person name="Rigden D.J."/>
            <person name="Fitzpatrick D.A."/>
            <person name="Lorenzo-Morales J."/>
            <person name="Bateman A."/>
            <person name="Chiu C.H."/>
            <person name="Tang P."/>
            <person name="Hegemann P."/>
            <person name="Fromm H."/>
            <person name="Raoult D."/>
            <person name="Greub G."/>
            <person name="Miranda-Saavedra D."/>
            <person name="Chen N."/>
            <person name="Nash P."/>
            <person name="Ginger M.L."/>
            <person name="Horn M."/>
            <person name="Schaap P."/>
            <person name="Caler L."/>
            <person name="Loftus B."/>
        </authorList>
    </citation>
    <scope>NUCLEOTIDE SEQUENCE [LARGE SCALE GENOMIC DNA]</scope>
    <source>
        <strain evidence="6 7">Neff</strain>
    </source>
</reference>
<feature type="domain" description="PKD" evidence="5">
    <location>
        <begin position="35"/>
        <end position="79"/>
    </location>
</feature>
<dbReference type="PANTHER" id="PTHR11861">
    <property type="entry name" value="MELANOCYTE PROTEIN PMEL 17-RELATED"/>
    <property type="match status" value="1"/>
</dbReference>
<dbReference type="Proteomes" id="UP000011083">
    <property type="component" value="Unassembled WGS sequence"/>
</dbReference>
<feature type="domain" description="PKD" evidence="5">
    <location>
        <begin position="103"/>
        <end position="150"/>
    </location>
</feature>
<protein>
    <submittedName>
        <fullName evidence="6">PKD domain containing protein</fullName>
    </submittedName>
</protein>
<dbReference type="EMBL" id="KB008044">
    <property type="protein sequence ID" value="ELR14742.1"/>
    <property type="molecule type" value="Genomic_DNA"/>
</dbReference>
<keyword evidence="2" id="KW-0325">Glycoprotein</keyword>
<gene>
    <name evidence="6" type="ORF">ACA1_390790</name>
</gene>
<organism evidence="6 7">
    <name type="scientific">Acanthamoeba castellanii (strain ATCC 30010 / Neff)</name>
    <dbReference type="NCBI Taxonomy" id="1257118"/>
    <lineage>
        <taxon>Eukaryota</taxon>
        <taxon>Amoebozoa</taxon>
        <taxon>Discosea</taxon>
        <taxon>Longamoebia</taxon>
        <taxon>Centramoebida</taxon>
        <taxon>Acanthamoebidae</taxon>
        <taxon>Acanthamoeba</taxon>
    </lineage>
</organism>
<dbReference type="Gene3D" id="2.60.40.10">
    <property type="entry name" value="Immunoglobulins"/>
    <property type="match status" value="2"/>
</dbReference>
<feature type="transmembrane region" description="Helical" evidence="3">
    <location>
        <begin position="190"/>
        <end position="212"/>
    </location>
</feature>
<evidence type="ECO:0000256" key="4">
    <source>
        <dbReference type="SAM" id="SignalP"/>
    </source>
</evidence>
<evidence type="ECO:0000313" key="6">
    <source>
        <dbReference type="EMBL" id="ELR14742.1"/>
    </source>
</evidence>
<evidence type="ECO:0000256" key="2">
    <source>
        <dbReference type="ARBA" id="ARBA00023180"/>
    </source>
</evidence>
<sequence>MSVQQCCLVVLTVSLLACLCPLVASQITYPWRNGFVQGANDTAYEYSWSFGDGSMPVQANESWVSHTYTKPGIYDVSLNDVIIVQGNRTKDSVLTVWACIPEEDRNNPDYTITYSWDFGDNSVDVPQLRRNQVLTHTYNASGSFNVTLKVGLDGDVGTMQETFSSVIKIASATPAPAKKESDDGLSSGDIAGIVTGIIVGVVLVTVGMGMALNYVQQRRKKRNEAINATSTHYELLIEDGV</sequence>
<evidence type="ECO:0000313" key="7">
    <source>
        <dbReference type="Proteomes" id="UP000011083"/>
    </source>
</evidence>
<accession>L8GPB6</accession>
<dbReference type="VEuPathDB" id="AmoebaDB:ACA1_390790"/>
<evidence type="ECO:0000256" key="1">
    <source>
        <dbReference type="ARBA" id="ARBA00022729"/>
    </source>
</evidence>
<dbReference type="SUPFAM" id="SSF49299">
    <property type="entry name" value="PKD domain"/>
    <property type="match status" value="2"/>
</dbReference>
<dbReference type="InterPro" id="IPR035986">
    <property type="entry name" value="PKD_dom_sf"/>
</dbReference>
<dbReference type="PANTHER" id="PTHR11861:SF8">
    <property type="entry name" value="PKD DOMAIN-CONTAINING PROTEIN"/>
    <property type="match status" value="1"/>
</dbReference>
<evidence type="ECO:0000256" key="3">
    <source>
        <dbReference type="SAM" id="Phobius"/>
    </source>
</evidence>
<feature type="signal peptide" evidence="4">
    <location>
        <begin position="1"/>
        <end position="25"/>
    </location>
</feature>
<dbReference type="CDD" id="cd00146">
    <property type="entry name" value="PKD"/>
    <property type="match status" value="2"/>
</dbReference>
<name>L8GPB6_ACACF</name>
<dbReference type="InterPro" id="IPR013783">
    <property type="entry name" value="Ig-like_fold"/>
</dbReference>
<dbReference type="InterPro" id="IPR000601">
    <property type="entry name" value="PKD_dom"/>
</dbReference>
<keyword evidence="3" id="KW-1133">Transmembrane helix</keyword>
<keyword evidence="3" id="KW-0812">Transmembrane</keyword>
<dbReference type="SMART" id="SM00089">
    <property type="entry name" value="PKD"/>
    <property type="match status" value="2"/>
</dbReference>
<dbReference type="InterPro" id="IPR022409">
    <property type="entry name" value="PKD/Chitinase_dom"/>
</dbReference>
<dbReference type="InterPro" id="IPR045219">
    <property type="entry name" value="PKAT"/>
</dbReference>
<keyword evidence="1 4" id="KW-0732">Signal</keyword>
<dbReference type="KEGG" id="acan:ACA1_390790"/>
<keyword evidence="3" id="KW-0472">Membrane</keyword>